<feature type="domain" description="PDZ" evidence="1">
    <location>
        <begin position="4"/>
        <end position="69"/>
    </location>
</feature>
<evidence type="ECO:0000313" key="3">
    <source>
        <dbReference type="Proteomes" id="UP000243579"/>
    </source>
</evidence>
<dbReference type="PROSITE" id="PS50106">
    <property type="entry name" value="PDZ"/>
    <property type="match status" value="1"/>
</dbReference>
<dbReference type="EMBL" id="JNBR01001385">
    <property type="protein sequence ID" value="OQR88317.1"/>
    <property type="molecule type" value="Genomic_DNA"/>
</dbReference>
<accession>A0A1V9YRH9</accession>
<dbReference type="Gene3D" id="2.30.42.10">
    <property type="match status" value="1"/>
</dbReference>
<dbReference type="OrthoDB" id="64867at2759"/>
<name>A0A1V9YRH9_ACHHY</name>
<dbReference type="SUPFAM" id="SSF50156">
    <property type="entry name" value="PDZ domain-like"/>
    <property type="match status" value="1"/>
</dbReference>
<dbReference type="CDD" id="cd00136">
    <property type="entry name" value="PDZ_canonical"/>
    <property type="match status" value="1"/>
</dbReference>
<comment type="caution">
    <text evidence="2">The sequence shown here is derived from an EMBL/GenBank/DDBJ whole genome shotgun (WGS) entry which is preliminary data.</text>
</comment>
<dbReference type="SMART" id="SM00228">
    <property type="entry name" value="PDZ"/>
    <property type="match status" value="2"/>
</dbReference>
<dbReference type="InterPro" id="IPR036034">
    <property type="entry name" value="PDZ_sf"/>
</dbReference>
<evidence type="ECO:0000259" key="1">
    <source>
        <dbReference type="PROSITE" id="PS50106"/>
    </source>
</evidence>
<gene>
    <name evidence="2" type="ORF">ACHHYP_06889</name>
</gene>
<sequence>MKPNICIECPPSAQLGIQLLGTPDSAIALAFVDENGLAHHHGVREGDFLVSINGCAVAGMTAYDAMASIVALRDERKVAFALAFLSAPSAPRRLPQAPVSAESQRRALKTTYDVVWSAHDGPLSFMLGRSGHNLFVVRNLVADARATTIGVKHVRNGDVLVRVNGAAVTLGTTPKAWATKPCVLRFRRPLPSDKAEAAANMMDAIKDFQALLSQCRAENGSRPSEW</sequence>
<proteinExistence type="predicted"/>
<dbReference type="InterPro" id="IPR001478">
    <property type="entry name" value="PDZ"/>
</dbReference>
<keyword evidence="3" id="KW-1185">Reference proteome</keyword>
<dbReference type="AlphaFoldDB" id="A0A1V9YRH9"/>
<evidence type="ECO:0000313" key="2">
    <source>
        <dbReference type="EMBL" id="OQR88317.1"/>
    </source>
</evidence>
<protein>
    <recommendedName>
        <fullName evidence="1">PDZ domain-containing protein</fullName>
    </recommendedName>
</protein>
<reference evidence="2 3" key="1">
    <citation type="journal article" date="2014" name="Genome Biol. Evol.">
        <title>The secreted proteins of Achlya hypogyna and Thraustotheca clavata identify the ancestral oomycete secretome and reveal gene acquisitions by horizontal gene transfer.</title>
        <authorList>
            <person name="Misner I."/>
            <person name="Blouin N."/>
            <person name="Leonard G."/>
            <person name="Richards T.A."/>
            <person name="Lane C.E."/>
        </authorList>
    </citation>
    <scope>NUCLEOTIDE SEQUENCE [LARGE SCALE GENOMIC DNA]</scope>
    <source>
        <strain evidence="2 3">ATCC 48635</strain>
    </source>
</reference>
<organism evidence="2 3">
    <name type="scientific">Achlya hypogyna</name>
    <name type="common">Oomycete</name>
    <name type="synonym">Protoachlya hypogyna</name>
    <dbReference type="NCBI Taxonomy" id="1202772"/>
    <lineage>
        <taxon>Eukaryota</taxon>
        <taxon>Sar</taxon>
        <taxon>Stramenopiles</taxon>
        <taxon>Oomycota</taxon>
        <taxon>Saprolegniomycetes</taxon>
        <taxon>Saprolegniales</taxon>
        <taxon>Achlyaceae</taxon>
        <taxon>Achlya</taxon>
    </lineage>
</organism>
<dbReference type="Pfam" id="PF00595">
    <property type="entry name" value="PDZ"/>
    <property type="match status" value="1"/>
</dbReference>
<dbReference type="Proteomes" id="UP000243579">
    <property type="component" value="Unassembled WGS sequence"/>
</dbReference>